<protein>
    <submittedName>
        <fullName evidence="2">CdaR family protein</fullName>
    </submittedName>
</protein>
<evidence type="ECO:0000256" key="1">
    <source>
        <dbReference type="SAM" id="MobiDB-lite"/>
    </source>
</evidence>
<evidence type="ECO:0000313" key="2">
    <source>
        <dbReference type="EMBL" id="MDV2621076.1"/>
    </source>
</evidence>
<dbReference type="AlphaFoldDB" id="A0AAW8YH14"/>
<evidence type="ECO:0000313" key="3">
    <source>
        <dbReference type="Proteomes" id="UP001280897"/>
    </source>
</evidence>
<reference evidence="2" key="2">
    <citation type="submission" date="2023-10" db="EMBL/GenBank/DDBJ databases">
        <authorList>
            <person name="Khurajog B."/>
        </authorList>
    </citation>
    <scope>NUCLEOTIDE SEQUENCE</scope>
    <source>
        <strain evidence="2">BF9</strain>
    </source>
</reference>
<dbReference type="Gene3D" id="2.170.120.40">
    <property type="entry name" value="YbbR-like domain"/>
    <property type="match status" value="1"/>
</dbReference>
<dbReference type="PANTHER" id="PTHR37804">
    <property type="entry name" value="CDAA REGULATORY PROTEIN CDAR"/>
    <property type="match status" value="1"/>
</dbReference>
<comment type="caution">
    <text evidence="2">The sequence shown here is derived from an EMBL/GenBank/DDBJ whole genome shotgun (WGS) entry which is preliminary data.</text>
</comment>
<dbReference type="RefSeq" id="WP_005919211.1">
    <property type="nucleotide sequence ID" value="NZ_BJMF01000006.1"/>
</dbReference>
<name>A0AAW8YH14_PEDAC</name>
<reference evidence="2" key="1">
    <citation type="journal article" date="2023" name="PeerJ">
        <title>Selection and evaluation of lactic acid bacteria from chicken feces in Thailand as potential probiotics.</title>
        <authorList>
            <person name="Khurajog B."/>
            <person name="Disastra Y."/>
            <person name="Lawwyne L.D."/>
            <person name="Sirichokchatchawan W."/>
            <person name="Niyomtham W."/>
            <person name="Yindee J."/>
            <person name="Hampson D.J."/>
            <person name="Prapasarakul N."/>
        </authorList>
    </citation>
    <scope>NUCLEOTIDE SEQUENCE</scope>
    <source>
        <strain evidence="2">BF9</strain>
    </source>
</reference>
<dbReference type="Gene3D" id="2.170.120.30">
    <property type="match status" value="1"/>
</dbReference>
<accession>A0AAW8YH14</accession>
<dbReference type="Proteomes" id="UP001280897">
    <property type="component" value="Unassembled WGS sequence"/>
</dbReference>
<proteinExistence type="predicted"/>
<sequence length="299" mass="32331">MKKFFTKNFSYRLIALVLALLLFAYVKTDHLTSTRVSGTDANQNKTALMSTKTATITMPVDLDVDSSKYVVSGYQERVKITLTGSSAMITTLTNTRNFKVYLALQDYAPGKHTVKYQVEGLGKDIRYRIQPEKSKITIAHRKTKKFEIRYRYDTNMVKEGYTMGNVKTSVTTVQATGSASEIDRISQVVADVNVPSNTTEDISARSVLQALDSNGNIVNVVLTPQSVNVTIPVSKAKTEKAKESSEASSQATSSSSSSEKSASSASSSSSEESSSSSASSDESSSADDTSSDGNPQLQQ</sequence>
<dbReference type="PANTHER" id="PTHR37804:SF1">
    <property type="entry name" value="CDAA REGULATORY PROTEIN CDAR"/>
    <property type="match status" value="1"/>
</dbReference>
<feature type="compositionally biased region" description="Low complexity" evidence="1">
    <location>
        <begin position="246"/>
        <end position="288"/>
    </location>
</feature>
<dbReference type="InterPro" id="IPR012505">
    <property type="entry name" value="YbbR"/>
</dbReference>
<dbReference type="InterPro" id="IPR053154">
    <property type="entry name" value="c-di-AMP_regulator"/>
</dbReference>
<dbReference type="EMBL" id="JAWJAV010000003">
    <property type="protein sequence ID" value="MDV2621076.1"/>
    <property type="molecule type" value="Genomic_DNA"/>
</dbReference>
<feature type="region of interest" description="Disordered" evidence="1">
    <location>
        <begin position="236"/>
        <end position="299"/>
    </location>
</feature>
<gene>
    <name evidence="2" type="ORF">R0G89_04945</name>
</gene>
<organism evidence="2 3">
    <name type="scientific">Pediococcus acidilactici</name>
    <dbReference type="NCBI Taxonomy" id="1254"/>
    <lineage>
        <taxon>Bacteria</taxon>
        <taxon>Bacillati</taxon>
        <taxon>Bacillota</taxon>
        <taxon>Bacilli</taxon>
        <taxon>Lactobacillales</taxon>
        <taxon>Lactobacillaceae</taxon>
        <taxon>Pediococcus</taxon>
        <taxon>Pediococcus acidilactici group</taxon>
    </lineage>
</organism>
<dbReference type="Pfam" id="PF07949">
    <property type="entry name" value="YbbR"/>
    <property type="match status" value="2"/>
</dbReference>
<feature type="compositionally biased region" description="Basic and acidic residues" evidence="1">
    <location>
        <begin position="236"/>
        <end position="245"/>
    </location>
</feature>